<evidence type="ECO:0000313" key="2">
    <source>
        <dbReference type="EMBL" id="KOM29958.1"/>
    </source>
</evidence>
<name>A0A0L9TH90_PHAAN</name>
<evidence type="ECO:0000313" key="3">
    <source>
        <dbReference type="Proteomes" id="UP000053144"/>
    </source>
</evidence>
<keyword evidence="1" id="KW-1133">Transmembrane helix</keyword>
<dbReference type="Proteomes" id="UP000053144">
    <property type="component" value="Unassembled WGS sequence"/>
</dbReference>
<organism evidence="2 3">
    <name type="scientific">Phaseolus angularis</name>
    <name type="common">Azuki bean</name>
    <name type="synonym">Vigna angularis</name>
    <dbReference type="NCBI Taxonomy" id="3914"/>
    <lineage>
        <taxon>Eukaryota</taxon>
        <taxon>Viridiplantae</taxon>
        <taxon>Streptophyta</taxon>
        <taxon>Embryophyta</taxon>
        <taxon>Tracheophyta</taxon>
        <taxon>Spermatophyta</taxon>
        <taxon>Magnoliopsida</taxon>
        <taxon>eudicotyledons</taxon>
        <taxon>Gunneridae</taxon>
        <taxon>Pentapetalae</taxon>
        <taxon>rosids</taxon>
        <taxon>fabids</taxon>
        <taxon>Fabales</taxon>
        <taxon>Fabaceae</taxon>
        <taxon>Papilionoideae</taxon>
        <taxon>50 kb inversion clade</taxon>
        <taxon>NPAAA clade</taxon>
        <taxon>indigoferoid/millettioid clade</taxon>
        <taxon>Phaseoleae</taxon>
        <taxon>Vigna</taxon>
    </lineage>
</organism>
<keyword evidence="1" id="KW-0812">Transmembrane</keyword>
<gene>
    <name evidence="2" type="ORF">LR48_Vigan843s002000</name>
</gene>
<sequence length="73" mass="8279">MTPAEYRASFQPNVFVVPIGAEFLVVGWLCLEKIRKYSLEVLLRLRLILSVRPLGLGLITFGVHRQCSAFDDD</sequence>
<dbReference type="AlphaFoldDB" id="A0A0L9TH90"/>
<feature type="transmembrane region" description="Helical" evidence="1">
    <location>
        <begin position="12"/>
        <end position="31"/>
    </location>
</feature>
<feature type="transmembrane region" description="Helical" evidence="1">
    <location>
        <begin position="43"/>
        <end position="63"/>
    </location>
</feature>
<proteinExistence type="predicted"/>
<evidence type="ECO:0000256" key="1">
    <source>
        <dbReference type="SAM" id="Phobius"/>
    </source>
</evidence>
<accession>A0A0L9TH90</accession>
<keyword evidence="1" id="KW-0472">Membrane</keyword>
<reference evidence="3" key="1">
    <citation type="journal article" date="2015" name="Proc. Natl. Acad. Sci. U.S.A.">
        <title>Genome sequencing of adzuki bean (Vigna angularis) provides insight into high starch and low fat accumulation and domestication.</title>
        <authorList>
            <person name="Yang K."/>
            <person name="Tian Z."/>
            <person name="Chen C."/>
            <person name="Luo L."/>
            <person name="Zhao B."/>
            <person name="Wang Z."/>
            <person name="Yu L."/>
            <person name="Li Y."/>
            <person name="Sun Y."/>
            <person name="Li W."/>
            <person name="Chen Y."/>
            <person name="Li Y."/>
            <person name="Zhang Y."/>
            <person name="Ai D."/>
            <person name="Zhao J."/>
            <person name="Shang C."/>
            <person name="Ma Y."/>
            <person name="Wu B."/>
            <person name="Wang M."/>
            <person name="Gao L."/>
            <person name="Sun D."/>
            <person name="Zhang P."/>
            <person name="Guo F."/>
            <person name="Wang W."/>
            <person name="Li Y."/>
            <person name="Wang J."/>
            <person name="Varshney R.K."/>
            <person name="Wang J."/>
            <person name="Ling H.Q."/>
            <person name="Wan P."/>
        </authorList>
    </citation>
    <scope>NUCLEOTIDE SEQUENCE</scope>
    <source>
        <strain evidence="3">cv. Jingnong 6</strain>
    </source>
</reference>
<dbReference type="Gramene" id="KOM29958">
    <property type="protein sequence ID" value="KOM29958"/>
    <property type="gene ID" value="LR48_Vigan843s002000"/>
</dbReference>
<dbReference type="EMBL" id="KQ258557">
    <property type="protein sequence ID" value="KOM29958.1"/>
    <property type="molecule type" value="Genomic_DNA"/>
</dbReference>
<protein>
    <submittedName>
        <fullName evidence="2">Uncharacterized protein</fullName>
    </submittedName>
</protein>